<dbReference type="SUPFAM" id="SSF51206">
    <property type="entry name" value="cAMP-binding domain-like"/>
    <property type="match status" value="1"/>
</dbReference>
<dbReference type="RefSeq" id="WP_171095621.1">
    <property type="nucleotide sequence ID" value="NZ_CP053069.1"/>
</dbReference>
<dbReference type="InterPro" id="IPR000595">
    <property type="entry name" value="cNMP-bd_dom"/>
</dbReference>
<dbReference type="PROSITE" id="PS50042">
    <property type="entry name" value="CNMP_BINDING_3"/>
    <property type="match status" value="1"/>
</dbReference>
<dbReference type="PRINTS" id="PR00103">
    <property type="entry name" value="CAMPKINASE"/>
</dbReference>
<dbReference type="KEGG" id="uru:DSM104443_04051"/>
<sequence length="121" mass="13322">MSVILSMFEATQGTRHEAGTTIFSRGDAGNIMYVILEGQVDLRITDGILETLGPGEPFGEMSLIDSEPRVASAVTRTPCRLMSITERQFLDLIHDTPYFGLEVMKVMAKRLRRMNANAGSA</sequence>
<dbReference type="GO" id="GO:0005829">
    <property type="term" value="C:cytosol"/>
    <property type="evidence" value="ECO:0007669"/>
    <property type="project" value="TreeGrafter"/>
</dbReference>
<proteinExistence type="predicted"/>
<protein>
    <recommendedName>
        <fullName evidence="1">Cyclic nucleotide-binding domain-containing protein</fullName>
    </recommendedName>
</protein>
<organism evidence="2 3">
    <name type="scientific">Usitatibacter rugosus</name>
    <dbReference type="NCBI Taxonomy" id="2732067"/>
    <lineage>
        <taxon>Bacteria</taxon>
        <taxon>Pseudomonadati</taxon>
        <taxon>Pseudomonadota</taxon>
        <taxon>Betaproteobacteria</taxon>
        <taxon>Nitrosomonadales</taxon>
        <taxon>Usitatibacteraceae</taxon>
        <taxon>Usitatibacter</taxon>
    </lineage>
</organism>
<dbReference type="AlphaFoldDB" id="A0A6M4H4V6"/>
<dbReference type="GO" id="GO:0003700">
    <property type="term" value="F:DNA-binding transcription factor activity"/>
    <property type="evidence" value="ECO:0007669"/>
    <property type="project" value="TreeGrafter"/>
</dbReference>
<dbReference type="PANTHER" id="PTHR24567">
    <property type="entry name" value="CRP FAMILY TRANSCRIPTIONAL REGULATORY PROTEIN"/>
    <property type="match status" value="1"/>
</dbReference>
<dbReference type="CDD" id="cd00038">
    <property type="entry name" value="CAP_ED"/>
    <property type="match status" value="1"/>
</dbReference>
<gene>
    <name evidence="2" type="ORF">DSM104443_04051</name>
</gene>
<accession>A0A6M4H4V6</accession>
<feature type="domain" description="Cyclic nucleotide-binding" evidence="1">
    <location>
        <begin position="1"/>
        <end position="93"/>
    </location>
</feature>
<dbReference type="Proteomes" id="UP000501534">
    <property type="component" value="Chromosome"/>
</dbReference>
<dbReference type="InterPro" id="IPR050397">
    <property type="entry name" value="Env_Response_Regulators"/>
</dbReference>
<dbReference type="EMBL" id="CP053069">
    <property type="protein sequence ID" value="QJR12957.1"/>
    <property type="molecule type" value="Genomic_DNA"/>
</dbReference>
<evidence type="ECO:0000313" key="2">
    <source>
        <dbReference type="EMBL" id="QJR12957.1"/>
    </source>
</evidence>
<dbReference type="PANTHER" id="PTHR24567:SF74">
    <property type="entry name" value="HTH-TYPE TRANSCRIPTIONAL REGULATOR ARCR"/>
    <property type="match status" value="1"/>
</dbReference>
<dbReference type="InterPro" id="IPR014710">
    <property type="entry name" value="RmlC-like_jellyroll"/>
</dbReference>
<dbReference type="Gene3D" id="2.60.120.10">
    <property type="entry name" value="Jelly Rolls"/>
    <property type="match status" value="1"/>
</dbReference>
<dbReference type="SMART" id="SM00100">
    <property type="entry name" value="cNMP"/>
    <property type="match status" value="1"/>
</dbReference>
<evidence type="ECO:0000313" key="3">
    <source>
        <dbReference type="Proteomes" id="UP000501534"/>
    </source>
</evidence>
<keyword evidence="3" id="KW-1185">Reference proteome</keyword>
<dbReference type="InterPro" id="IPR018490">
    <property type="entry name" value="cNMP-bd_dom_sf"/>
</dbReference>
<name>A0A6M4H4V6_9PROT</name>
<reference evidence="2 3" key="1">
    <citation type="submission" date="2020-04" db="EMBL/GenBank/DDBJ databases">
        <title>Usitatibacter rugosus gen. nov., sp. nov. and Usitatibacter palustris sp. nov., novel members of Usitatibacteraceae fam. nov. within the order Nitrosomonadales isolated from soil.</title>
        <authorList>
            <person name="Huber K.J."/>
            <person name="Neumann-Schaal M."/>
            <person name="Geppert A."/>
            <person name="Luckner M."/>
            <person name="Wanner G."/>
            <person name="Overmann J."/>
        </authorList>
    </citation>
    <scope>NUCLEOTIDE SEQUENCE [LARGE SCALE GENOMIC DNA]</scope>
    <source>
        <strain evidence="2 3">0125_3</strain>
    </source>
</reference>
<dbReference type="Pfam" id="PF00027">
    <property type="entry name" value="cNMP_binding"/>
    <property type="match status" value="1"/>
</dbReference>
<evidence type="ECO:0000259" key="1">
    <source>
        <dbReference type="PROSITE" id="PS50042"/>
    </source>
</evidence>